<name>A0A5C7B5I3_9FLAO</name>
<evidence type="ECO:0000313" key="1">
    <source>
        <dbReference type="EMBL" id="TXE16149.1"/>
    </source>
</evidence>
<dbReference type="OrthoDB" id="1436858at2"/>
<dbReference type="PROSITE" id="PS51257">
    <property type="entry name" value="PROKAR_LIPOPROTEIN"/>
    <property type="match status" value="1"/>
</dbReference>
<dbReference type="Proteomes" id="UP000321938">
    <property type="component" value="Unassembled WGS sequence"/>
</dbReference>
<dbReference type="RefSeq" id="WP_147231907.1">
    <property type="nucleotide sequence ID" value="NZ_VOSB01000020.1"/>
</dbReference>
<sequence>MTKLFTIIVLTALLLSCTSEKEQNPFLINKQNIGLLTDSTQVKDLELVFTKDSIIQPSLKGDQFILQNNDIEIYSSEGIKMLILSPRRALDSTSVIGSVRILNENYKTEKDISLLSTFKDLKEAYKISSINNLINSVVIYIDEIDASFTIDKKELPANLRFDMTLKIEPVQIPDAAKIKYFIMHW</sequence>
<dbReference type="STRING" id="1123037.GCA_000425305_01153"/>
<dbReference type="EMBL" id="VOSB01000020">
    <property type="protein sequence ID" value="TXE16149.1"/>
    <property type="molecule type" value="Genomic_DNA"/>
</dbReference>
<proteinExistence type="predicted"/>
<accession>A0A5C7B5I3</accession>
<dbReference type="AlphaFoldDB" id="A0A5C7B5I3"/>
<gene>
    <name evidence="1" type="ORF">ES692_13535</name>
</gene>
<comment type="caution">
    <text evidence="1">The sequence shown here is derived from an EMBL/GenBank/DDBJ whole genome shotgun (WGS) entry which is preliminary data.</text>
</comment>
<protein>
    <submittedName>
        <fullName evidence="1">Uncharacterized protein</fullName>
    </submittedName>
</protein>
<evidence type="ECO:0000313" key="2">
    <source>
        <dbReference type="Proteomes" id="UP000321938"/>
    </source>
</evidence>
<reference evidence="1 2" key="1">
    <citation type="submission" date="2019-08" db="EMBL/GenBank/DDBJ databases">
        <title>Genome of Psychroserpens burtonensis ACAM 167.</title>
        <authorList>
            <person name="Bowman J.P."/>
        </authorList>
    </citation>
    <scope>NUCLEOTIDE SEQUENCE [LARGE SCALE GENOMIC DNA]</scope>
    <source>
        <strain evidence="1 2">ACAM 167</strain>
    </source>
</reference>
<organism evidence="1 2">
    <name type="scientific">Psychroserpens burtonensis</name>
    <dbReference type="NCBI Taxonomy" id="49278"/>
    <lineage>
        <taxon>Bacteria</taxon>
        <taxon>Pseudomonadati</taxon>
        <taxon>Bacteroidota</taxon>
        <taxon>Flavobacteriia</taxon>
        <taxon>Flavobacteriales</taxon>
        <taxon>Flavobacteriaceae</taxon>
        <taxon>Psychroserpens</taxon>
    </lineage>
</organism>
<keyword evidence="2" id="KW-1185">Reference proteome</keyword>